<gene>
    <name evidence="3" type="ORF">H6P81_019730</name>
</gene>
<evidence type="ECO:0000313" key="3">
    <source>
        <dbReference type="EMBL" id="KAG9439565.1"/>
    </source>
</evidence>
<feature type="repeat" description="PPR" evidence="2">
    <location>
        <begin position="621"/>
        <end position="655"/>
    </location>
</feature>
<evidence type="ECO:0000256" key="2">
    <source>
        <dbReference type="PROSITE-ProRule" id="PRU00708"/>
    </source>
</evidence>
<keyword evidence="1" id="KW-0677">Repeat</keyword>
<evidence type="ECO:0000313" key="4">
    <source>
        <dbReference type="Proteomes" id="UP000825729"/>
    </source>
</evidence>
<dbReference type="InterPro" id="IPR011990">
    <property type="entry name" value="TPR-like_helical_dom_sf"/>
</dbReference>
<comment type="caution">
    <text evidence="3">The sequence shown here is derived from an EMBL/GenBank/DDBJ whole genome shotgun (WGS) entry which is preliminary data.</text>
</comment>
<dbReference type="Pfam" id="PF13041">
    <property type="entry name" value="PPR_2"/>
    <property type="match status" value="4"/>
</dbReference>
<proteinExistence type="predicted"/>
<dbReference type="GO" id="GO:0009451">
    <property type="term" value="P:RNA modification"/>
    <property type="evidence" value="ECO:0007669"/>
    <property type="project" value="InterPro"/>
</dbReference>
<dbReference type="AlphaFoldDB" id="A0AAV7DSF9"/>
<accession>A0AAV7DSF9</accession>
<keyword evidence="4" id="KW-1185">Reference proteome</keyword>
<dbReference type="FunFam" id="1.25.40.10:FF:000196">
    <property type="entry name" value="Pentatricopeptide repeat-containing protein At4g14850"/>
    <property type="match status" value="1"/>
</dbReference>
<feature type="repeat" description="PPR" evidence="2">
    <location>
        <begin position="590"/>
        <end position="620"/>
    </location>
</feature>
<organism evidence="3 4">
    <name type="scientific">Aristolochia fimbriata</name>
    <name type="common">White veined hardy Dutchman's pipe vine</name>
    <dbReference type="NCBI Taxonomy" id="158543"/>
    <lineage>
        <taxon>Eukaryota</taxon>
        <taxon>Viridiplantae</taxon>
        <taxon>Streptophyta</taxon>
        <taxon>Embryophyta</taxon>
        <taxon>Tracheophyta</taxon>
        <taxon>Spermatophyta</taxon>
        <taxon>Magnoliopsida</taxon>
        <taxon>Magnoliidae</taxon>
        <taxon>Piperales</taxon>
        <taxon>Aristolochiaceae</taxon>
        <taxon>Aristolochia</taxon>
    </lineage>
</organism>
<dbReference type="Pfam" id="PF01535">
    <property type="entry name" value="PPR"/>
    <property type="match status" value="5"/>
</dbReference>
<name>A0AAV7DSF9_ARIFI</name>
<dbReference type="InterPro" id="IPR002885">
    <property type="entry name" value="PPR_rpt"/>
</dbReference>
<dbReference type="PROSITE" id="PS51375">
    <property type="entry name" value="PPR"/>
    <property type="match status" value="6"/>
</dbReference>
<dbReference type="Gene3D" id="1.25.40.10">
    <property type="entry name" value="Tetratricopeptide repeat domain"/>
    <property type="match status" value="6"/>
</dbReference>
<dbReference type="InterPro" id="IPR046848">
    <property type="entry name" value="E_motif"/>
</dbReference>
<evidence type="ECO:0008006" key="5">
    <source>
        <dbReference type="Google" id="ProtNLM"/>
    </source>
</evidence>
<dbReference type="PANTHER" id="PTHR24015">
    <property type="entry name" value="OS07G0578800 PROTEIN-RELATED"/>
    <property type="match status" value="1"/>
</dbReference>
<dbReference type="SUPFAM" id="SSF48452">
    <property type="entry name" value="TPR-like"/>
    <property type="match status" value="1"/>
</dbReference>
<dbReference type="NCBIfam" id="TIGR00756">
    <property type="entry name" value="PPR"/>
    <property type="match status" value="5"/>
</dbReference>
<feature type="repeat" description="PPR" evidence="2">
    <location>
        <begin position="520"/>
        <end position="554"/>
    </location>
</feature>
<protein>
    <recommendedName>
        <fullName evidence="5">Pentatricopeptide repeat-containing protein</fullName>
    </recommendedName>
</protein>
<dbReference type="PANTHER" id="PTHR24015:SF1886">
    <property type="entry name" value="OS03G0781100 PROTEIN"/>
    <property type="match status" value="1"/>
</dbReference>
<dbReference type="FunFam" id="1.25.40.10:FF:000144">
    <property type="entry name" value="Pentatricopeptide repeat-containing protein, mitochondrial"/>
    <property type="match status" value="1"/>
</dbReference>
<feature type="repeat" description="PPR" evidence="2">
    <location>
        <begin position="318"/>
        <end position="352"/>
    </location>
</feature>
<feature type="repeat" description="PPR" evidence="2">
    <location>
        <begin position="217"/>
        <end position="251"/>
    </location>
</feature>
<dbReference type="FunFam" id="1.25.40.10:FF:000436">
    <property type="entry name" value="Pentatricopeptide repeat-containing protein At5g39350 family"/>
    <property type="match status" value="1"/>
</dbReference>
<reference evidence="3 4" key="1">
    <citation type="submission" date="2021-07" db="EMBL/GenBank/DDBJ databases">
        <title>The Aristolochia fimbriata genome: insights into angiosperm evolution, floral development and chemical biosynthesis.</title>
        <authorList>
            <person name="Jiao Y."/>
        </authorList>
    </citation>
    <scope>NUCLEOTIDE SEQUENCE [LARGE SCALE GENOMIC DNA]</scope>
    <source>
        <strain evidence="3">IBCAS-2021</strain>
        <tissue evidence="3">Leaf</tissue>
    </source>
</reference>
<sequence length="861" mass="95775">MRVRVAVLSYKRVSLFPILRPSCAVVRNIADITLNYENAVDYPGNEVEKIVSRFSLILRDCSDASLLQIGRQVHAQIIMNGLSNMGSLESKVLSMYILCRNIVDAKNVFFQMERRYSLPWTWMIRGFTMLSWFKYALLFYFKMLGVGLLPDKFTFPYVIKACCGLSAIQVGRMVHMTIRGMGLEEDVFVGSALIKMYADNDSIKEARQVFDKMIQIDIVLWNVMIGGYVKNGDVGEALGLFKKMREAGINPNTGSFVTFLSVCSSEANIEYGKQLHALAIRCGLELDASVANTIVSMYSKCQCLGDAHKIFSSMPQSDLVTWNCMISGCVQNGLNEDALDFFNKMLSAGVKPDSITFASFLPSVCETAGWKQGKEVHGYILRNGVNLDVFLKSALIDLYFKCRDVDMAQKVFDATQVMDVVLYSAMISGYVLNGMSVSALEIFRSLINATLKPNSVTLAGVLPACAYLVALTLGKELHCYCIRNGFEDKCYVGSALIDMYAKCGRVETGYRVFTKIHEKDSVVWNTMITSFSQNGQPEEAIHLFQLMGSTGAAHDCVTISAGLSSCANLPALLYGKEIHGFITKCSLRLDLFAVSALIDMYGKCGDLGSAHRVFETMETKNEVSWNSMIAAYGAHGMAKDAFDLFQKMEESGIKPDHVTFLVLISACGHSGIIDDGLRYFRLMIDVHGIKARMEHYACMVDLLGRAGRLDDAFDFIRNMPFEADAGIWGALLGACRVHHNVELAELASQQLFRLDPQNSGYYMLMSNISAVAGRWNNVLKVRCLMQNRGVQKIPGFSCIEINCTNQMFVAADRQHPESEQIYLLLKCLYLELQEEGYVPQLGTPLHPLCPDSQNHVITDDA</sequence>
<dbReference type="FunFam" id="1.25.40.10:FF:000351">
    <property type="entry name" value="Pentatricopeptide repeat-containing protein"/>
    <property type="match status" value="1"/>
</dbReference>
<evidence type="ECO:0000256" key="1">
    <source>
        <dbReference type="ARBA" id="ARBA00022737"/>
    </source>
</evidence>
<dbReference type="EMBL" id="JAINDJ010000008">
    <property type="protein sequence ID" value="KAG9439565.1"/>
    <property type="molecule type" value="Genomic_DNA"/>
</dbReference>
<dbReference type="FunFam" id="1.25.40.10:FF:000366">
    <property type="entry name" value="Pentatricopeptide (PPR) repeat-containing protein"/>
    <property type="match status" value="1"/>
</dbReference>
<dbReference type="InterPro" id="IPR046960">
    <property type="entry name" value="PPR_At4g14850-like_plant"/>
</dbReference>
<dbReference type="Pfam" id="PF20431">
    <property type="entry name" value="E_motif"/>
    <property type="match status" value="1"/>
</dbReference>
<dbReference type="GO" id="GO:0003723">
    <property type="term" value="F:RNA binding"/>
    <property type="evidence" value="ECO:0007669"/>
    <property type="project" value="InterPro"/>
</dbReference>
<dbReference type="Proteomes" id="UP000825729">
    <property type="component" value="Unassembled WGS sequence"/>
</dbReference>
<feature type="repeat" description="PPR" evidence="2">
    <location>
        <begin position="419"/>
        <end position="453"/>
    </location>
</feature>
<dbReference type="FunFam" id="1.25.40.10:FF:000427">
    <property type="entry name" value="Pentatricopeptide repeat-containing protein chloroplastic"/>
    <property type="match status" value="1"/>
</dbReference>